<evidence type="ECO:0000256" key="6">
    <source>
        <dbReference type="SAM" id="Phobius"/>
    </source>
</evidence>
<dbReference type="Pfam" id="PF07690">
    <property type="entry name" value="MFS_1"/>
    <property type="match status" value="1"/>
</dbReference>
<evidence type="ECO:0000256" key="5">
    <source>
        <dbReference type="ARBA" id="ARBA00023136"/>
    </source>
</evidence>
<reference evidence="8 9" key="1">
    <citation type="submission" date="2024-10" db="EMBL/GenBank/DDBJ databases">
        <title>The Natural Products Discovery Center: Release of the First 8490 Sequenced Strains for Exploring Actinobacteria Biosynthetic Diversity.</title>
        <authorList>
            <person name="Kalkreuter E."/>
            <person name="Kautsar S.A."/>
            <person name="Yang D."/>
            <person name="Bader C.D."/>
            <person name="Teijaro C.N."/>
            <person name="Fluegel L."/>
            <person name="Davis C.M."/>
            <person name="Simpson J.R."/>
            <person name="Lauterbach L."/>
            <person name="Steele A.D."/>
            <person name="Gui C."/>
            <person name="Meng S."/>
            <person name="Li G."/>
            <person name="Viehrig K."/>
            <person name="Ye F."/>
            <person name="Su P."/>
            <person name="Kiefer A.F."/>
            <person name="Nichols A."/>
            <person name="Cepeda A.J."/>
            <person name="Yan W."/>
            <person name="Fan B."/>
            <person name="Jiang Y."/>
            <person name="Adhikari A."/>
            <person name="Zheng C.-J."/>
            <person name="Schuster L."/>
            <person name="Cowan T.M."/>
            <person name="Smanski M.J."/>
            <person name="Chevrette M.G."/>
            <person name="De Carvalho L.P.S."/>
            <person name="Shen B."/>
        </authorList>
    </citation>
    <scope>NUCLEOTIDE SEQUENCE [LARGE SCALE GENOMIC DNA]</scope>
    <source>
        <strain evidence="8 9">NPDC002593</strain>
    </source>
</reference>
<keyword evidence="4 6" id="KW-1133">Transmembrane helix</keyword>
<keyword evidence="9" id="KW-1185">Reference proteome</keyword>
<feature type="transmembrane region" description="Helical" evidence="6">
    <location>
        <begin position="214"/>
        <end position="234"/>
    </location>
</feature>
<feature type="transmembrane region" description="Helical" evidence="6">
    <location>
        <begin position="33"/>
        <end position="54"/>
    </location>
</feature>
<protein>
    <submittedName>
        <fullName evidence="8">MFS transporter</fullName>
    </submittedName>
</protein>
<dbReference type="Proteomes" id="UP001601992">
    <property type="component" value="Unassembled WGS sequence"/>
</dbReference>
<dbReference type="EMBL" id="JBIAQY010000001">
    <property type="protein sequence ID" value="MFF3566781.1"/>
    <property type="molecule type" value="Genomic_DNA"/>
</dbReference>
<sequence>MIAVSIGNFLVAFDASAVNVALPTITRELHTSAGAGQWFLDGYTIPLCVFLMVSGAAGDRFGAAKVYRVALVVFTVASALCATAMSGEWLIAARVSQGVSASFALPMTLAILGKGIADPSRRARMIGAWGVVGGVGIAFSPLLSGLVTGFIGWRWMFAVNVPICLVALWMLRRFSDAPEAHQRRVNPVSQLLLCVLLTSLAAALIEGRHGTWPIGWLIAAAGITVVAAAGLLWIELVSDKPTVPQELSHNRPYLLVALAGGCYQFASYGSLLVLALYLHPGRRDRMIVVFAAVGAVGAIGSAGLSLGGNLVLAIAPTALIGYAAGILASSLSAAAMHLAPAPVAGTAAGLLNTSRQSGMVIAVAILGGMSFSTELLVPMLAVGAAFAGGADFHGGCGRVAR</sequence>
<dbReference type="PANTHER" id="PTHR42718">
    <property type="entry name" value="MAJOR FACILITATOR SUPERFAMILY MULTIDRUG TRANSPORTER MFSC"/>
    <property type="match status" value="1"/>
</dbReference>
<evidence type="ECO:0000313" key="9">
    <source>
        <dbReference type="Proteomes" id="UP001601992"/>
    </source>
</evidence>
<feature type="transmembrane region" description="Helical" evidence="6">
    <location>
        <begin position="153"/>
        <end position="171"/>
    </location>
</feature>
<comment type="caution">
    <text evidence="8">The sequence shown here is derived from an EMBL/GenBank/DDBJ whole genome shotgun (WGS) entry which is preliminary data.</text>
</comment>
<feature type="domain" description="Major facilitator superfamily (MFS) profile" evidence="7">
    <location>
        <begin position="1"/>
        <end position="401"/>
    </location>
</feature>
<dbReference type="InterPro" id="IPR011701">
    <property type="entry name" value="MFS"/>
</dbReference>
<name>A0ABW6RUY8_9NOCA</name>
<evidence type="ECO:0000256" key="4">
    <source>
        <dbReference type="ARBA" id="ARBA00022989"/>
    </source>
</evidence>
<evidence type="ECO:0000256" key="1">
    <source>
        <dbReference type="ARBA" id="ARBA00004651"/>
    </source>
</evidence>
<gene>
    <name evidence="8" type="ORF">ACFYXQ_03255</name>
</gene>
<dbReference type="SUPFAM" id="SSF103473">
    <property type="entry name" value="MFS general substrate transporter"/>
    <property type="match status" value="1"/>
</dbReference>
<dbReference type="PANTHER" id="PTHR42718:SF9">
    <property type="entry name" value="MAJOR FACILITATOR SUPERFAMILY MULTIDRUG TRANSPORTER MFSC"/>
    <property type="match status" value="1"/>
</dbReference>
<organism evidence="8 9">
    <name type="scientific">Nocardia jiangxiensis</name>
    <dbReference type="NCBI Taxonomy" id="282685"/>
    <lineage>
        <taxon>Bacteria</taxon>
        <taxon>Bacillati</taxon>
        <taxon>Actinomycetota</taxon>
        <taxon>Actinomycetes</taxon>
        <taxon>Mycobacteriales</taxon>
        <taxon>Nocardiaceae</taxon>
        <taxon>Nocardia</taxon>
    </lineage>
</organism>
<accession>A0ABW6RUY8</accession>
<feature type="transmembrane region" description="Helical" evidence="6">
    <location>
        <begin position="125"/>
        <end position="147"/>
    </location>
</feature>
<evidence type="ECO:0000259" key="7">
    <source>
        <dbReference type="PROSITE" id="PS50850"/>
    </source>
</evidence>
<keyword evidence="2" id="KW-0813">Transport</keyword>
<dbReference type="InterPro" id="IPR036259">
    <property type="entry name" value="MFS_trans_sf"/>
</dbReference>
<evidence type="ECO:0000313" key="8">
    <source>
        <dbReference type="EMBL" id="MFF3566781.1"/>
    </source>
</evidence>
<feature type="transmembrane region" description="Helical" evidence="6">
    <location>
        <begin position="254"/>
        <end position="280"/>
    </location>
</feature>
<dbReference type="InterPro" id="IPR020846">
    <property type="entry name" value="MFS_dom"/>
</dbReference>
<dbReference type="PROSITE" id="PS50850">
    <property type="entry name" value="MFS"/>
    <property type="match status" value="1"/>
</dbReference>
<keyword evidence="3 6" id="KW-0812">Transmembrane</keyword>
<evidence type="ECO:0000256" key="2">
    <source>
        <dbReference type="ARBA" id="ARBA00022448"/>
    </source>
</evidence>
<feature type="transmembrane region" description="Helical" evidence="6">
    <location>
        <begin position="191"/>
        <end position="208"/>
    </location>
</feature>
<dbReference type="RefSeq" id="WP_387402631.1">
    <property type="nucleotide sequence ID" value="NZ_JBIAQY010000001.1"/>
</dbReference>
<dbReference type="CDD" id="cd17321">
    <property type="entry name" value="MFS_MMR_MDR_like"/>
    <property type="match status" value="1"/>
</dbReference>
<proteinExistence type="predicted"/>
<comment type="subcellular location">
    <subcellularLocation>
        <location evidence="1">Cell membrane</location>
        <topology evidence="1">Multi-pass membrane protein</topology>
    </subcellularLocation>
</comment>
<feature type="transmembrane region" description="Helical" evidence="6">
    <location>
        <begin position="66"/>
        <end position="85"/>
    </location>
</feature>
<evidence type="ECO:0000256" key="3">
    <source>
        <dbReference type="ARBA" id="ARBA00022692"/>
    </source>
</evidence>
<feature type="transmembrane region" description="Helical" evidence="6">
    <location>
        <begin position="91"/>
        <end position="113"/>
    </location>
</feature>
<feature type="transmembrane region" description="Helical" evidence="6">
    <location>
        <begin position="359"/>
        <end position="377"/>
    </location>
</feature>
<feature type="transmembrane region" description="Helical" evidence="6">
    <location>
        <begin position="286"/>
        <end position="312"/>
    </location>
</feature>
<keyword evidence="5 6" id="KW-0472">Membrane</keyword>
<dbReference type="Gene3D" id="1.20.1720.10">
    <property type="entry name" value="Multidrug resistance protein D"/>
    <property type="match status" value="1"/>
</dbReference>